<name>T1H0J3_MEGSC</name>
<keyword evidence="2" id="KW-1185">Reference proteome</keyword>
<dbReference type="EMBL" id="CAQQ02384044">
    <property type="status" value="NOT_ANNOTATED_CDS"/>
    <property type="molecule type" value="Genomic_DNA"/>
</dbReference>
<dbReference type="Proteomes" id="UP000015102">
    <property type="component" value="Unassembled WGS sequence"/>
</dbReference>
<dbReference type="EnsemblMetazoa" id="MESCA009672-RA">
    <property type="protein sequence ID" value="MESCA009672-PA"/>
    <property type="gene ID" value="MESCA009672"/>
</dbReference>
<dbReference type="EMBL" id="CAQQ02384043">
    <property type="status" value="NOT_ANNOTATED_CDS"/>
    <property type="molecule type" value="Genomic_DNA"/>
</dbReference>
<evidence type="ECO:0000313" key="1">
    <source>
        <dbReference type="EnsemblMetazoa" id="MESCA009672-PA"/>
    </source>
</evidence>
<reference evidence="1" key="2">
    <citation type="submission" date="2015-06" db="UniProtKB">
        <authorList>
            <consortium name="EnsemblMetazoa"/>
        </authorList>
    </citation>
    <scope>IDENTIFICATION</scope>
</reference>
<proteinExistence type="predicted"/>
<organism evidence="1 2">
    <name type="scientific">Megaselia scalaris</name>
    <name type="common">Humpbacked fly</name>
    <name type="synonym">Phora scalaris</name>
    <dbReference type="NCBI Taxonomy" id="36166"/>
    <lineage>
        <taxon>Eukaryota</taxon>
        <taxon>Metazoa</taxon>
        <taxon>Ecdysozoa</taxon>
        <taxon>Arthropoda</taxon>
        <taxon>Hexapoda</taxon>
        <taxon>Insecta</taxon>
        <taxon>Pterygota</taxon>
        <taxon>Neoptera</taxon>
        <taxon>Endopterygota</taxon>
        <taxon>Diptera</taxon>
        <taxon>Brachycera</taxon>
        <taxon>Muscomorpha</taxon>
        <taxon>Platypezoidea</taxon>
        <taxon>Phoridae</taxon>
        <taxon>Megaseliini</taxon>
        <taxon>Megaselia</taxon>
    </lineage>
</organism>
<dbReference type="HOGENOM" id="CLU_2075824_0_0_1"/>
<accession>T1H0J3</accession>
<evidence type="ECO:0000313" key="2">
    <source>
        <dbReference type="Proteomes" id="UP000015102"/>
    </source>
</evidence>
<sequence>MSVYCSLIDVCIERLILLVQAWKAGRLARGVHKKTTLTSSSLSSLSELERILDKYCKTWLFLRNNIKTLVDRHERVTQCLALPLTIKPTSNSLFSGVQLKYSIALRFRNMPHWGKDER</sequence>
<reference evidence="2" key="1">
    <citation type="submission" date="2013-02" db="EMBL/GenBank/DDBJ databases">
        <authorList>
            <person name="Hughes D."/>
        </authorList>
    </citation>
    <scope>NUCLEOTIDE SEQUENCE</scope>
    <source>
        <strain>Durham</strain>
        <strain evidence="2">NC isolate 2 -- Noor lab</strain>
    </source>
</reference>
<dbReference type="AlphaFoldDB" id="T1H0J3"/>
<protein>
    <submittedName>
        <fullName evidence="1">Uncharacterized protein</fullName>
    </submittedName>
</protein>